<proteinExistence type="predicted"/>
<reference evidence="3" key="1">
    <citation type="submission" date="2024-07" db="EMBL/GenBank/DDBJ databases">
        <authorList>
            <person name="Li X.-J."/>
            <person name="Wang X."/>
        </authorList>
    </citation>
    <scope>NUCLEOTIDE SEQUENCE</scope>
    <source>
        <strain evidence="3">HSP-536</strain>
    </source>
</reference>
<gene>
    <name evidence="3" type="ORF">AB8B28_03225</name>
</gene>
<dbReference type="NCBIfam" id="NF033175">
    <property type="entry name" value="fuso_auto_Nterm"/>
    <property type="match status" value="1"/>
</dbReference>
<dbReference type="EMBL" id="CP165647">
    <property type="protein sequence ID" value="XDU62877.1"/>
    <property type="molecule type" value="Genomic_DNA"/>
</dbReference>
<protein>
    <submittedName>
        <fullName evidence="3">Autotransporter-associated N-terminal domain-containing protein</fullName>
    </submittedName>
</protein>
<name>A0AB39V6C2_9FUSO</name>
<dbReference type="InterPro" id="IPR036709">
    <property type="entry name" value="Autotransporte_beta_dom_sf"/>
</dbReference>
<sequence>MSNNLRQIAKDLRSFVKRCKDVHYSDSLLITFLVTGLLTTFAPKSIYADAAGEQQEVSAETYEAITDLRQTFLRAKKENEKSLKGANTELAQLLKQGDQVVKSPWASFQFGTGYQNNDWLTTYKGRGGKNLQYYSRTNDLTKYVFDTNKHEYGATNLHIKRNKEPDALTINPANVYKAYVPSEVVKMNAMTLPNAPTFDPSVVSPAARQYGKNINVAVNTRSIATPTATNLNYDAANNANAYGNTGNTVSNSASTFNLNAGSWKNTNNLDNSPTQYNSQTWNTGMGTVTTGSSQYVGGPIVDLSGDFYMRSMGYISHTYADTDGVKHSENIVRPYWYQWHTDGNGKNGNWYDNLAGYNHARVNGQELPIISGGNHDTGWGGNDLTFEGGTYGKKGDITVTSSGSQSSVLVNTTNAAKIWRSTFGVGSTSSDTSNYGATKSSGIYVETNKQVVVEGGARDYKNIRTVFTDGTWDNGKGLDNMGNKIYAPDGTLLKTIKGYAEHGYITDEGIQMGATTRKTGTYFYVNGKNNNGIYSNGGTVKVNPNGATEGGVTFNLSTNNNNNAYYYDSSSQNNNGIFMNGGDADVRYATFNVNNEGNGLLLSNKATGSTTGGTFNVNGGQGIYIDSGSTATSGSTVTDVNGTTFNVAGSSNNGIYVKGGHGDLQKVTNSTFNVSGTNSNGVYKDTSKDTAVSGSTFTVSGAGSTGITYDGGSAAETISGSRFTVSGGSSSAGILMSDATQIKISPSSYFNVSNASIGIDVDNNGLQAKEIQFLGDSTSLAPVHMTLTGDSNTGVNISGGYMNGGTDANKKVKLTKDSKAGLDMTIKGNHNVGYNNRNYANELIIDSANNPININSASGFGRIIIGDTTQGYNNNVIFANQGYVKTGKVNLKHIEVDGNNNTVAFFKQGTGGYFDSDKNSTGNGVVGFFGTSSSDELEFQGIIGNNYASDGNVGIYAASGQRKGLNTWGIIGDNSVAARNTVLEDLRITNLNIAAGPKATNTVLAYATNGTKMTVANTNTTANGALITNTISDGGYYDTVNSKNVWGYAVPYHAISNNTTMFYSKGVWDNSTHKFGLNFPAGTNTSPTEIIVKNPVDMVSKTGTAYYANDGGKVTVEETTRAGGYNSIIAYASGQNTAANGSAISNSGTYTTMKGTTGQTTNYGSIVEIKKGITAADNMLFSANTATGRILGDESHAYSNIGGYALNNGNVIIKGTTANGSTKEGSDTAAADTAKSLIYGLGAYASGKGSNVIFDSSGSGAAATVVTGTNGALYAENGGYVEFAGEIIHQNNAPASVSTGASGDGAGITSTAESRGGRNISSSISNDHTNVQVFYVKRTSGTDDAGITFNNATKIDMYDGYFLTGNEYQHRPDSINDYWNNSYSDYYKEKQRTAANGTAWDRARYRGMSNVTLNLVKGGDIDLGLINQAENTLKWNSDKDKTAGTYLPSIATYAGMAAINNGGTSNKESTSTVTKFSSSIINSTLEVSDANIELENYAISNPVSGVKSEKNATTMNDTAVDPFNNIKMESTKVNITSAAKIYGDIGTLNGKSLLAGQGLNMANSLYRWDKLNDDNSAWVKTDNTQSGYTNEGIVSVWGGTSVNPITGINVAYGTIENKGSTAKVVVDHGFGIAGTDDSILKNNEGKIFVTGKYDPSGQNTIANTSLTSTKSLVVRTTGAETAPTGKNYGIVGISTNNVTEHSTYGGKRYGNNKVTIENKDGIVEVDGELAVGIYAENVNQSGAVAKNDEHAQKSNVTISYDNQNAASADAIKVNYGAGVAGGTTTTKENKNLHGVGIALVEKNKDTIAANRGGIITLNTKNNGIGATADILTYQNGIGIYGESSDIKFKTDSTGLTVDTGSEGAGIWVTDDSNISSESDRLATPKTLNYNYKGYNDKKGFGMIFGSTMSGVSTDAKNYLDIKFNNNNDTSLTLTTEKTQTSPGTITAGKGTTRGIAGMLVNTDANDSVYNYGDIKEDTSKTNVRAYGAVVNKGRLVNYGNIELNDSLNVDASSVEKADLKKVNAGILANDHDTASNTWIENYGDIKVGTTSRKNIGGFGIYGYNIITGEKADHTTSTITVNSNSYGIYSGDGTVKVQKGTKLLVGNDTVLGHVQTTTGKAITTNPSKYPINRQSTYSQASELLPGRTTDAAYGVYIGDNSLLSGGSRNVEVSADMDIDRYSYGIVLAKNTNAEAGGTNGTTVKIGDGNYTLDASGKVSSLTPTNAPTIVLAANKNAGGLVISTAPSTPKVPEEVDEQGNAVYYYSADKNSKATSFANVTMNGDYNTAYYTAGSVDNFGTIDLRSQNNLLTVNGSSSANLGYGNVGIVSTNPNVASTNYGTIITSMSDTANQKYSAGMAAGRNVYNDEGKFVRFEDEGYVVNRGTITVSQDEGIGMFATGTRSKAVNYGTIDLQGKKSIGMYLDQGAQGENYGTITGDAEGIKGVVAINNGYIKNYGTIKVTGASSVGIITDNINVKTDNEDPSKYNGGTEEGKAEAIKYVSAGDEKTTGVGTTIKIPDTVPLAKVTVDGIDTPIFDVESDAAASGDWAKNITVNSSIQTGGTRIIDLNTKDEWGNPAWPHHNRPQLSEVTSVGMYVDTSGVRYTNPINGLEKLSKLSEVNLYFGTEATLYTNSKAIRIGDKVDDKGNVIKSNILKPFNDALSNLAGGAIVNPLSASLTWQVKAKPDANNQLTEIYLSKVPYHSFAFDNDKSLVNFTNNLDNLYEIARPGSSEKMIFNKLNSLGNGEGHILAQAFDQMRGHIHGGIQQRINVTSNILTDELAQLRNEGNASKDSNKIKAFGRREEYKTDTAGIPDWHSNAGGFVYLHEDETVKLGDRSGWYAGAVNNYFTFRDLARSYENQAMLKAGLFKQTPLDENGTFTFTIGGDAFLGKTNNKRRFFVIDKEFRAKSDYYTYGADINARLEKEFPITAGFSIVPNVGLDFQYGRFSTLNEEGDMALKVKSNDYYSVKPNAGVDFKYTQPVFKKSNFVASIGLSYETELGKLSGVENEAKIKGAWTDYYTIKGDKENRKGNFKSDLKLGLDNGRLGFTVNTGFDTKGHNFKAGLGLRALF</sequence>
<organism evidence="3">
    <name type="scientific">Leptotrichia alba</name>
    <dbReference type="NCBI Taxonomy" id="3239304"/>
    <lineage>
        <taxon>Bacteria</taxon>
        <taxon>Fusobacteriati</taxon>
        <taxon>Fusobacteriota</taxon>
        <taxon>Fusobacteriia</taxon>
        <taxon>Fusobacteriales</taxon>
        <taxon>Leptotrichiaceae</taxon>
        <taxon>Leptotrichia</taxon>
    </lineage>
</organism>
<accession>A0AB39V6C2</accession>
<evidence type="ECO:0000256" key="1">
    <source>
        <dbReference type="SAM" id="MobiDB-lite"/>
    </source>
</evidence>
<feature type="domain" description="Autotransporter" evidence="2">
    <location>
        <begin position="2787"/>
        <end position="3071"/>
    </location>
</feature>
<dbReference type="RefSeq" id="WP_369716763.1">
    <property type="nucleotide sequence ID" value="NZ_CP165647.1"/>
</dbReference>
<evidence type="ECO:0000313" key="3">
    <source>
        <dbReference type="EMBL" id="XDU62877.1"/>
    </source>
</evidence>
<evidence type="ECO:0000259" key="2">
    <source>
        <dbReference type="PROSITE" id="PS51208"/>
    </source>
</evidence>
<dbReference type="InterPro" id="IPR053787">
    <property type="entry name" value="Autotransptr-assoc_N"/>
</dbReference>
<feature type="region of interest" description="Disordered" evidence="1">
    <location>
        <begin position="1298"/>
        <end position="1323"/>
    </location>
</feature>
<dbReference type="InterPro" id="IPR005546">
    <property type="entry name" value="Autotransporte_beta"/>
</dbReference>
<dbReference type="PROSITE" id="PS51208">
    <property type="entry name" value="AUTOTRANSPORTER"/>
    <property type="match status" value="1"/>
</dbReference>
<dbReference type="KEGG" id="lala:AB8B28_03225"/>
<dbReference type="SUPFAM" id="SSF103515">
    <property type="entry name" value="Autotransporter"/>
    <property type="match status" value="1"/>
</dbReference>
<dbReference type="SMART" id="SM00869">
    <property type="entry name" value="Autotransporter"/>
    <property type="match status" value="1"/>
</dbReference>